<evidence type="ECO:0000313" key="4">
    <source>
        <dbReference type="EMBL" id="CAK9028405.1"/>
    </source>
</evidence>
<feature type="coiled-coil region" evidence="1">
    <location>
        <begin position="247"/>
        <end position="274"/>
    </location>
</feature>
<comment type="caution">
    <text evidence="4">The sequence shown here is derived from an EMBL/GenBank/DDBJ whole genome shotgun (WGS) entry which is preliminary data.</text>
</comment>
<feature type="region of interest" description="Disordered" evidence="2">
    <location>
        <begin position="343"/>
        <end position="363"/>
    </location>
</feature>
<evidence type="ECO:0000313" key="5">
    <source>
        <dbReference type="Proteomes" id="UP001642484"/>
    </source>
</evidence>
<keyword evidence="1" id="KW-0175">Coiled coil</keyword>
<gene>
    <name evidence="4" type="ORF">CCMP2556_LOCUS17088</name>
</gene>
<feature type="region of interest" description="Disordered" evidence="2">
    <location>
        <begin position="384"/>
        <end position="431"/>
    </location>
</feature>
<reference evidence="4 5" key="1">
    <citation type="submission" date="2024-02" db="EMBL/GenBank/DDBJ databases">
        <authorList>
            <person name="Chen Y."/>
            <person name="Shah S."/>
            <person name="Dougan E. K."/>
            <person name="Thang M."/>
            <person name="Chan C."/>
        </authorList>
    </citation>
    <scope>NUCLEOTIDE SEQUENCE [LARGE SCALE GENOMIC DNA]</scope>
</reference>
<protein>
    <submittedName>
        <fullName evidence="4">Uncharacterized protein</fullName>
    </submittedName>
</protein>
<feature type="chain" id="PRO_5046890556" evidence="3">
    <location>
        <begin position="20"/>
        <end position="607"/>
    </location>
</feature>
<feature type="region of interest" description="Disordered" evidence="2">
    <location>
        <begin position="160"/>
        <end position="179"/>
    </location>
</feature>
<organism evidence="4 5">
    <name type="scientific">Durusdinium trenchii</name>
    <dbReference type="NCBI Taxonomy" id="1381693"/>
    <lineage>
        <taxon>Eukaryota</taxon>
        <taxon>Sar</taxon>
        <taxon>Alveolata</taxon>
        <taxon>Dinophyceae</taxon>
        <taxon>Suessiales</taxon>
        <taxon>Symbiodiniaceae</taxon>
        <taxon>Durusdinium</taxon>
    </lineage>
</organism>
<proteinExistence type="predicted"/>
<sequence>MILRVFIAQFLLWMSLAAAEVCSITTRQEGDKLIIIRDCPDHVVIYTCQAASGFDEAVCSEESFTKTVTLTTSISTTLTTSRTTRTSTRTTSTPTTATWTVTTSTTSTVVSTTSSSTTMSSTTTTTSFTRTKVIESETNMSNLTENGTEDLIVTLASSTSTRSSFTTTPRPPVESSTSSELDASSFVLVEGSMSFANEGVDQSAAEAAVAASLSQVLGLPLSRISTSAQTVMKPRRLSSLWEVAFTVRALPEEAAQVRERLQKLQNSQEFVETLRQELQLLGSQPVDDLKVSIQIASTEEEAPEGDSTELIIIVAAVAACLVMFGAILWKVCSSNSRESDELLHKKEEGGLEEESIPSLGRNAQGNSLEATYLGAGSCNADPGFRPAMASAEDTTTVPPEREFSDPPLPPPAESPPTHSLWSEVQDQNSSAVQLADVHAEVAAKRPASSSDWTLVDHQLNPRVCQALSCGWTGNLIWTELPNIEQTMRLPTNKEYRLTFQRGGRLVGHSSDGSNEYKITAGKHKESGEVSWREVPQSAVAMAMECQGRVRMRESRGSRAQCNVFEIVGVFTAVSTSISARHLGSGRFKLTTSAAIQPTALGNSVDYV</sequence>
<name>A0ABP0KNG7_9DINO</name>
<feature type="compositionally biased region" description="Polar residues" evidence="2">
    <location>
        <begin position="417"/>
        <end position="431"/>
    </location>
</feature>
<evidence type="ECO:0000256" key="2">
    <source>
        <dbReference type="SAM" id="MobiDB-lite"/>
    </source>
</evidence>
<feature type="signal peptide" evidence="3">
    <location>
        <begin position="1"/>
        <end position="19"/>
    </location>
</feature>
<evidence type="ECO:0000256" key="3">
    <source>
        <dbReference type="SAM" id="SignalP"/>
    </source>
</evidence>
<dbReference type="Proteomes" id="UP001642484">
    <property type="component" value="Unassembled WGS sequence"/>
</dbReference>
<keyword evidence="5" id="KW-1185">Reference proteome</keyword>
<evidence type="ECO:0000256" key="1">
    <source>
        <dbReference type="SAM" id="Coils"/>
    </source>
</evidence>
<keyword evidence="3" id="KW-0732">Signal</keyword>
<accession>A0ABP0KNG7</accession>
<dbReference type="EMBL" id="CAXAMN010009358">
    <property type="protein sequence ID" value="CAK9028405.1"/>
    <property type="molecule type" value="Genomic_DNA"/>
</dbReference>